<reference evidence="2" key="1">
    <citation type="submission" date="2015-12" db="EMBL/GenBank/DDBJ databases">
        <title>Update maize B73 reference genome by single molecule sequencing technologies.</title>
        <authorList>
            <consortium name="Maize Genome Sequencing Project"/>
            <person name="Ware D."/>
        </authorList>
    </citation>
    <scope>NUCLEOTIDE SEQUENCE [LARGE SCALE GENOMIC DNA]</scope>
    <source>
        <tissue evidence="2">Seedling</tissue>
    </source>
</reference>
<sequence length="84" mass="8801">MNPCPTTETECNESVAGRELTCSSTALCYPERDNGSRSGVLTHVPIAPRSSRNNGNLGETLAYREITVGEGNAGGGGLTSRDGW</sequence>
<protein>
    <submittedName>
        <fullName evidence="2">Uncharacterized protein</fullName>
    </submittedName>
</protein>
<dbReference type="EMBL" id="CM007647">
    <property type="protein sequence ID" value="ONL92445.1"/>
    <property type="molecule type" value="Genomic_DNA"/>
</dbReference>
<feature type="region of interest" description="Disordered" evidence="1">
    <location>
        <begin position="32"/>
        <end position="56"/>
    </location>
</feature>
<name>A0A1D6JJC7_MAIZE</name>
<evidence type="ECO:0000313" key="2">
    <source>
        <dbReference type="EMBL" id="ONL92445.1"/>
    </source>
</evidence>
<accession>A0A1D6JJC7</accession>
<gene>
    <name evidence="2" type="ORF">ZEAMMB73_Zm00001d027257</name>
</gene>
<evidence type="ECO:0000256" key="1">
    <source>
        <dbReference type="SAM" id="MobiDB-lite"/>
    </source>
</evidence>
<organism evidence="2">
    <name type="scientific">Zea mays</name>
    <name type="common">Maize</name>
    <dbReference type="NCBI Taxonomy" id="4577"/>
    <lineage>
        <taxon>Eukaryota</taxon>
        <taxon>Viridiplantae</taxon>
        <taxon>Streptophyta</taxon>
        <taxon>Embryophyta</taxon>
        <taxon>Tracheophyta</taxon>
        <taxon>Spermatophyta</taxon>
        <taxon>Magnoliopsida</taxon>
        <taxon>Liliopsida</taxon>
        <taxon>Poales</taxon>
        <taxon>Poaceae</taxon>
        <taxon>PACMAD clade</taxon>
        <taxon>Panicoideae</taxon>
        <taxon>Andropogonodae</taxon>
        <taxon>Andropogoneae</taxon>
        <taxon>Tripsacinae</taxon>
        <taxon>Zea</taxon>
    </lineage>
</organism>
<dbReference type="AlphaFoldDB" id="A0A1D6JJC7"/>
<proteinExistence type="predicted"/>
<dbReference type="EMBL" id="CM007647">
    <property type="protein sequence ID" value="ONL92448.1"/>
    <property type="molecule type" value="Genomic_DNA"/>
</dbReference>